<reference evidence="1 2" key="1">
    <citation type="submission" date="2023-09" db="EMBL/GenBank/DDBJ databases">
        <title>Microbial mechanism of fulvic acid promoting antimony reduction mineralization in rice fields.</title>
        <authorList>
            <person name="Chen G."/>
            <person name="Lan J."/>
        </authorList>
    </citation>
    <scope>NUCLEOTIDE SEQUENCE [LARGE SCALE GENOMIC DNA]</scope>
    <source>
        <strain evidence="1 2">PS1</strain>
    </source>
</reference>
<accession>A0ABY9VMN5</accession>
<dbReference type="SUPFAM" id="SSF159173">
    <property type="entry name" value="YkvR-like"/>
    <property type="match status" value="1"/>
</dbReference>
<name>A0ABY9VMN5_9BACI</name>
<dbReference type="EMBL" id="CP134494">
    <property type="protein sequence ID" value="WNF25204.1"/>
    <property type="molecule type" value="Genomic_DNA"/>
</dbReference>
<dbReference type="InterPro" id="IPR023105">
    <property type="entry name" value="YkvR-like_sf"/>
</dbReference>
<dbReference type="Gene3D" id="2.40.30.80">
    <property type="entry name" value="YkvR-like"/>
    <property type="match status" value="1"/>
</dbReference>
<keyword evidence="2" id="KW-1185">Reference proteome</keyword>
<organism evidence="1 2">
    <name type="scientific">Mesobacillus jeotgali</name>
    <dbReference type="NCBI Taxonomy" id="129985"/>
    <lineage>
        <taxon>Bacteria</taxon>
        <taxon>Bacillati</taxon>
        <taxon>Bacillota</taxon>
        <taxon>Bacilli</taxon>
        <taxon>Bacillales</taxon>
        <taxon>Bacillaceae</taxon>
        <taxon>Mesobacillus</taxon>
    </lineage>
</organism>
<dbReference type="InterPro" id="IPR021596">
    <property type="entry name" value="DUF3219"/>
</dbReference>
<protein>
    <submittedName>
        <fullName evidence="1">DUF3219 family protein</fullName>
    </submittedName>
</protein>
<proteinExistence type="predicted"/>
<sequence>MDVLVDTIILDGHPLAINKYSSDTSSGFDIISVEFSVKSEEYHQVTTLLYAGEFHVQVPVEDKAFRGKIIEYSTSITNLYKGGQVGTFKLVLKEVEE</sequence>
<dbReference type="Pfam" id="PF11514">
    <property type="entry name" value="DUF3219"/>
    <property type="match status" value="1"/>
</dbReference>
<dbReference type="Proteomes" id="UP001303324">
    <property type="component" value="Chromosome"/>
</dbReference>
<evidence type="ECO:0000313" key="2">
    <source>
        <dbReference type="Proteomes" id="UP001303324"/>
    </source>
</evidence>
<evidence type="ECO:0000313" key="1">
    <source>
        <dbReference type="EMBL" id="WNF25204.1"/>
    </source>
</evidence>
<gene>
    <name evidence="1" type="ORF">RH061_11700</name>
</gene>